<dbReference type="InterPro" id="IPR025711">
    <property type="entry name" value="PepSY"/>
</dbReference>
<dbReference type="STRING" id="338969.Rfer_3686"/>
<reference evidence="4" key="1">
    <citation type="submission" date="2006-02" db="EMBL/GenBank/DDBJ databases">
        <title>Complete sequence of chromosome of Rhodoferax ferrireducens DSM 15236.</title>
        <authorList>
            <person name="Copeland A."/>
            <person name="Lucas S."/>
            <person name="Lapidus A."/>
            <person name="Barry K."/>
            <person name="Detter J.C."/>
            <person name="Glavina del Rio T."/>
            <person name="Hammon N."/>
            <person name="Israni S."/>
            <person name="Pitluck S."/>
            <person name="Brettin T."/>
            <person name="Bruce D."/>
            <person name="Han C."/>
            <person name="Tapia R."/>
            <person name="Gilna P."/>
            <person name="Kiss H."/>
            <person name="Schmutz J."/>
            <person name="Larimer F."/>
            <person name="Land M."/>
            <person name="Kyrpides N."/>
            <person name="Ivanova N."/>
            <person name="Richardson P."/>
        </authorList>
    </citation>
    <scope>NUCLEOTIDE SEQUENCE [LARGE SCALE GENOMIC DNA]</scope>
    <source>
        <strain evidence="4">ATCC BAA-621 / DSM 15236 / T118</strain>
    </source>
</reference>
<sequence length="90" mass="9563">MAGVCHLQLLFTMKSFSTLLCVLLMALGPAAWADVSRDQAAAVAQQVSGARVLAVEMTERGGRPVWRVKVLSARGEVKVILIDAASGRVL</sequence>
<dbReference type="AlphaFoldDB" id="Q21S67"/>
<gene>
    <name evidence="3" type="ordered locus">Rfer_3686</name>
</gene>
<feature type="chain" id="PRO_5004199951" evidence="1">
    <location>
        <begin position="34"/>
        <end position="90"/>
    </location>
</feature>
<dbReference type="eggNOG" id="COG3212">
    <property type="taxonomic scope" value="Bacteria"/>
</dbReference>
<organism evidence="3 4">
    <name type="scientific">Albidiferax ferrireducens (strain ATCC BAA-621 / DSM 15236 / T118)</name>
    <name type="common">Rhodoferax ferrireducens</name>
    <dbReference type="NCBI Taxonomy" id="338969"/>
    <lineage>
        <taxon>Bacteria</taxon>
        <taxon>Pseudomonadati</taxon>
        <taxon>Pseudomonadota</taxon>
        <taxon>Betaproteobacteria</taxon>
        <taxon>Burkholderiales</taxon>
        <taxon>Comamonadaceae</taxon>
        <taxon>Rhodoferax</taxon>
    </lineage>
</organism>
<evidence type="ECO:0000256" key="1">
    <source>
        <dbReference type="SAM" id="SignalP"/>
    </source>
</evidence>
<accession>Q21S67</accession>
<dbReference type="HOGENOM" id="CLU_2619020_0_0_4"/>
<dbReference type="EMBL" id="CP000267">
    <property type="protein sequence ID" value="ABD71386.1"/>
    <property type="molecule type" value="Genomic_DNA"/>
</dbReference>
<feature type="domain" description="PepSY" evidence="2">
    <location>
        <begin position="35"/>
        <end position="90"/>
    </location>
</feature>
<dbReference type="KEGG" id="rfr:Rfer_3686"/>
<proteinExistence type="predicted"/>
<dbReference type="Proteomes" id="UP000008332">
    <property type="component" value="Chromosome"/>
</dbReference>
<name>Q21S67_ALBFT</name>
<dbReference type="OrthoDB" id="8913913at2"/>
<evidence type="ECO:0000259" key="2">
    <source>
        <dbReference type="Pfam" id="PF03413"/>
    </source>
</evidence>
<protein>
    <submittedName>
        <fullName evidence="3">Propeptide, PepSY amd peptidase M4</fullName>
    </submittedName>
</protein>
<evidence type="ECO:0000313" key="3">
    <source>
        <dbReference type="EMBL" id="ABD71386.1"/>
    </source>
</evidence>
<keyword evidence="1" id="KW-0732">Signal</keyword>
<evidence type="ECO:0000313" key="4">
    <source>
        <dbReference type="Proteomes" id="UP000008332"/>
    </source>
</evidence>
<dbReference type="Gene3D" id="3.10.450.40">
    <property type="match status" value="1"/>
</dbReference>
<feature type="signal peptide" evidence="1">
    <location>
        <begin position="1"/>
        <end position="33"/>
    </location>
</feature>
<dbReference type="Pfam" id="PF03413">
    <property type="entry name" value="PepSY"/>
    <property type="match status" value="1"/>
</dbReference>
<keyword evidence="4" id="KW-1185">Reference proteome</keyword>